<comment type="caution">
    <text evidence="6">The sequence shown here is derived from an EMBL/GenBank/DDBJ whole genome shotgun (WGS) entry which is preliminary data.</text>
</comment>
<evidence type="ECO:0000256" key="2">
    <source>
        <dbReference type="ARBA" id="ARBA00047806"/>
    </source>
</evidence>
<evidence type="ECO:0000313" key="6">
    <source>
        <dbReference type="EMBL" id="PIR69379.1"/>
    </source>
</evidence>
<sequence length="180" mass="20403">MNKKVIVFGGGCFWCTEAVFKMLKGVLSVTPGYAGGTTKDPSYEDVSAHKTGHAEVVRIEYDADIMPLHDLLTVFFATHDPTTPNRQGNDVGEQYRSIILYTDEEQKKEAEAFIEKLNGSMEEGEPIITAIQPLDAFYEAEDYHKDYFEKNPQNPYCQIVINPKLDKVQKEFAELVKENE</sequence>
<dbReference type="GO" id="GO:0033744">
    <property type="term" value="F:L-methionine:thioredoxin-disulfide S-oxidoreductase activity"/>
    <property type="evidence" value="ECO:0007669"/>
    <property type="project" value="RHEA"/>
</dbReference>
<feature type="active site" evidence="4">
    <location>
        <position position="12"/>
    </location>
</feature>
<organism evidence="6 7">
    <name type="scientific">Candidatus Niyogibacteria bacterium CG10_big_fil_rev_8_21_14_0_10_46_36</name>
    <dbReference type="NCBI Taxonomy" id="1974726"/>
    <lineage>
        <taxon>Bacteria</taxon>
        <taxon>Candidatus Niyogiibacteriota</taxon>
    </lineage>
</organism>
<protein>
    <recommendedName>
        <fullName evidence="4">Peptide methionine sulfoxide reductase MsrA</fullName>
        <shortName evidence="4">Protein-methionine-S-oxide reductase</shortName>
        <ecNumber evidence="4">1.8.4.11</ecNumber>
    </recommendedName>
    <alternativeName>
        <fullName evidence="4">Peptide-methionine (S)-S-oxide reductase</fullName>
        <shortName evidence="4">Peptide Met(O) reductase</shortName>
    </alternativeName>
</protein>
<reference evidence="7" key="1">
    <citation type="submission" date="2017-09" db="EMBL/GenBank/DDBJ databases">
        <title>Depth-based differentiation of microbial function through sediment-hosted aquifers and enrichment of novel symbionts in the deep terrestrial subsurface.</title>
        <authorList>
            <person name="Probst A.J."/>
            <person name="Ladd B."/>
            <person name="Jarett J.K."/>
            <person name="Geller-Mcgrath D.E."/>
            <person name="Sieber C.M.K."/>
            <person name="Emerson J.B."/>
            <person name="Anantharaman K."/>
            <person name="Thomas B.C."/>
            <person name="Malmstrom R."/>
            <person name="Stieglmeier M."/>
            <person name="Klingl A."/>
            <person name="Woyke T."/>
            <person name="Ryan C.M."/>
            <person name="Banfield J.F."/>
        </authorList>
    </citation>
    <scope>NUCLEOTIDE SEQUENCE [LARGE SCALE GENOMIC DNA]</scope>
</reference>
<feature type="domain" description="Peptide methionine sulphoxide reductase MsrA" evidence="5">
    <location>
        <begin position="6"/>
        <end position="158"/>
    </location>
</feature>
<dbReference type="Pfam" id="PF01625">
    <property type="entry name" value="PMSR"/>
    <property type="match status" value="1"/>
</dbReference>
<comment type="catalytic activity">
    <reaction evidence="2 4">
        <text>L-methionyl-[protein] + [thioredoxin]-disulfide + H2O = L-methionyl-(S)-S-oxide-[protein] + [thioredoxin]-dithiol</text>
        <dbReference type="Rhea" id="RHEA:14217"/>
        <dbReference type="Rhea" id="RHEA-COMP:10698"/>
        <dbReference type="Rhea" id="RHEA-COMP:10700"/>
        <dbReference type="Rhea" id="RHEA-COMP:12313"/>
        <dbReference type="Rhea" id="RHEA-COMP:12315"/>
        <dbReference type="ChEBI" id="CHEBI:15377"/>
        <dbReference type="ChEBI" id="CHEBI:16044"/>
        <dbReference type="ChEBI" id="CHEBI:29950"/>
        <dbReference type="ChEBI" id="CHEBI:44120"/>
        <dbReference type="ChEBI" id="CHEBI:50058"/>
        <dbReference type="EC" id="1.8.4.11"/>
    </reaction>
</comment>
<evidence type="ECO:0000256" key="4">
    <source>
        <dbReference type="HAMAP-Rule" id="MF_01401"/>
    </source>
</evidence>
<accession>A0A2H0TCU0</accession>
<comment type="similarity">
    <text evidence="4">Belongs to the MsrA Met sulfoxide reductase family.</text>
</comment>
<dbReference type="InterPro" id="IPR002569">
    <property type="entry name" value="Met_Sox_Rdtase_MsrA_dom"/>
</dbReference>
<dbReference type="NCBIfam" id="TIGR00401">
    <property type="entry name" value="msrA"/>
    <property type="match status" value="1"/>
</dbReference>
<keyword evidence="1 4" id="KW-0560">Oxidoreductase</keyword>
<dbReference type="EMBL" id="PFCO01000008">
    <property type="protein sequence ID" value="PIR69379.1"/>
    <property type="molecule type" value="Genomic_DNA"/>
</dbReference>
<dbReference type="HAMAP" id="MF_01401">
    <property type="entry name" value="MsrA"/>
    <property type="match status" value="1"/>
</dbReference>
<name>A0A2H0TCU0_9BACT</name>
<evidence type="ECO:0000313" key="7">
    <source>
        <dbReference type="Proteomes" id="UP000231503"/>
    </source>
</evidence>
<dbReference type="PANTHER" id="PTHR43774:SF1">
    <property type="entry name" value="PEPTIDE METHIONINE SULFOXIDE REDUCTASE MSRA 2"/>
    <property type="match status" value="1"/>
</dbReference>
<dbReference type="EC" id="1.8.4.11" evidence="4"/>
<proteinExistence type="inferred from homology"/>
<dbReference type="SUPFAM" id="SSF55068">
    <property type="entry name" value="Peptide methionine sulfoxide reductase"/>
    <property type="match status" value="1"/>
</dbReference>
<evidence type="ECO:0000256" key="1">
    <source>
        <dbReference type="ARBA" id="ARBA00023002"/>
    </source>
</evidence>
<dbReference type="PANTHER" id="PTHR43774">
    <property type="entry name" value="PEPTIDE METHIONINE SULFOXIDE REDUCTASE"/>
    <property type="match status" value="1"/>
</dbReference>
<dbReference type="AlphaFoldDB" id="A0A2H0TCU0"/>
<dbReference type="GO" id="GO:0008113">
    <property type="term" value="F:peptide-methionine (S)-S-oxide reductase activity"/>
    <property type="evidence" value="ECO:0007669"/>
    <property type="project" value="UniProtKB-UniRule"/>
</dbReference>
<evidence type="ECO:0000256" key="3">
    <source>
        <dbReference type="ARBA" id="ARBA00048782"/>
    </source>
</evidence>
<evidence type="ECO:0000259" key="5">
    <source>
        <dbReference type="Pfam" id="PF01625"/>
    </source>
</evidence>
<dbReference type="Proteomes" id="UP000231503">
    <property type="component" value="Unassembled WGS sequence"/>
</dbReference>
<dbReference type="InterPro" id="IPR036509">
    <property type="entry name" value="Met_Sox_Rdtase_MsrA_sf"/>
</dbReference>
<gene>
    <name evidence="4 6" type="primary">msrA</name>
    <name evidence="6" type="ORF">COU47_03345</name>
</gene>
<dbReference type="Gene3D" id="3.30.1060.10">
    <property type="entry name" value="Peptide methionine sulphoxide reductase MsrA"/>
    <property type="match status" value="1"/>
</dbReference>
<comment type="catalytic activity">
    <reaction evidence="3 4">
        <text>[thioredoxin]-disulfide + L-methionine + H2O = L-methionine (S)-S-oxide + [thioredoxin]-dithiol</text>
        <dbReference type="Rhea" id="RHEA:19993"/>
        <dbReference type="Rhea" id="RHEA-COMP:10698"/>
        <dbReference type="Rhea" id="RHEA-COMP:10700"/>
        <dbReference type="ChEBI" id="CHEBI:15377"/>
        <dbReference type="ChEBI" id="CHEBI:29950"/>
        <dbReference type="ChEBI" id="CHEBI:50058"/>
        <dbReference type="ChEBI" id="CHEBI:57844"/>
        <dbReference type="ChEBI" id="CHEBI:58772"/>
        <dbReference type="EC" id="1.8.4.11"/>
    </reaction>
</comment>
<comment type="function">
    <text evidence="4">Has an important function as a repair enzyme for proteins that have been inactivated by oxidation. Catalyzes the reversible oxidation-reduction of methionine sulfoxide in proteins to methionine.</text>
</comment>